<protein>
    <submittedName>
        <fullName evidence="2">Uncharacterized protein</fullName>
    </submittedName>
</protein>
<evidence type="ECO:0000313" key="3">
    <source>
        <dbReference type="Proteomes" id="UP000701341"/>
    </source>
</evidence>
<dbReference type="Proteomes" id="UP000701341">
    <property type="component" value="Unassembled WGS sequence"/>
</dbReference>
<feature type="region of interest" description="Disordered" evidence="1">
    <location>
        <begin position="21"/>
        <end position="81"/>
    </location>
</feature>
<proteinExistence type="predicted"/>
<name>A0A9P5KYF9_PENCR</name>
<feature type="compositionally biased region" description="Basic and acidic residues" evidence="1">
    <location>
        <begin position="65"/>
        <end position="81"/>
    </location>
</feature>
<evidence type="ECO:0000256" key="1">
    <source>
        <dbReference type="SAM" id="MobiDB-lite"/>
    </source>
</evidence>
<dbReference type="EMBL" id="JAAOZQ010000205">
    <property type="protein sequence ID" value="KAF7515111.1"/>
    <property type="molecule type" value="Genomic_DNA"/>
</dbReference>
<evidence type="ECO:0000313" key="2">
    <source>
        <dbReference type="EMBL" id="KAF7515111.1"/>
    </source>
</evidence>
<dbReference type="AlphaFoldDB" id="A0A9P5KYF9"/>
<keyword evidence="3" id="KW-1185">Reference proteome</keyword>
<organism evidence="2 3">
    <name type="scientific">Penicillium crustosum</name>
    <name type="common">Blue mold fungus</name>
    <dbReference type="NCBI Taxonomy" id="36656"/>
    <lineage>
        <taxon>Eukaryota</taxon>
        <taxon>Fungi</taxon>
        <taxon>Dikarya</taxon>
        <taxon>Ascomycota</taxon>
        <taxon>Pezizomycotina</taxon>
        <taxon>Eurotiomycetes</taxon>
        <taxon>Eurotiomycetidae</taxon>
        <taxon>Eurotiales</taxon>
        <taxon>Aspergillaceae</taxon>
        <taxon>Penicillium</taxon>
    </lineage>
</organism>
<gene>
    <name evidence="2" type="ORF">PCG10_003915</name>
</gene>
<accession>A0A9P5KYF9</accession>
<reference evidence="2" key="1">
    <citation type="submission" date="2020-02" db="EMBL/GenBank/DDBJ databases">
        <authorList>
            <person name="Lichtner F.J."/>
        </authorList>
    </citation>
    <scope>NUCLEOTIDE SEQUENCE</scope>
    <source>
        <strain evidence="2">G10</strain>
    </source>
</reference>
<feature type="non-terminal residue" evidence="2">
    <location>
        <position position="81"/>
    </location>
</feature>
<comment type="caution">
    <text evidence="2">The sequence shown here is derived from an EMBL/GenBank/DDBJ whole genome shotgun (WGS) entry which is preliminary data.</text>
</comment>
<sequence>MVGTKRYPINRGKQPVAAVLDNEETPEYETDVHEPKTPITKPIRLVETGEPNKDDNNAREGSSSIRDRLQNTLSKERFYKL</sequence>